<dbReference type="GO" id="GO:0006417">
    <property type="term" value="P:regulation of translation"/>
    <property type="evidence" value="ECO:0007669"/>
    <property type="project" value="UniProtKB-KW"/>
</dbReference>
<evidence type="ECO:0000256" key="9">
    <source>
        <dbReference type="RuleBase" id="RU003939"/>
    </source>
</evidence>
<dbReference type="GO" id="GO:0003677">
    <property type="term" value="F:DNA binding"/>
    <property type="evidence" value="ECO:0007669"/>
    <property type="project" value="UniProtKB-KW"/>
</dbReference>
<evidence type="ECO:0000256" key="1">
    <source>
        <dbReference type="ARBA" id="ARBA00010529"/>
    </source>
</evidence>
<dbReference type="AlphaFoldDB" id="A0A6H2NVC0"/>
<dbReference type="GO" id="GO:0030527">
    <property type="term" value="F:structural constituent of chromatin"/>
    <property type="evidence" value="ECO:0007669"/>
    <property type="project" value="InterPro"/>
</dbReference>
<keyword evidence="4" id="KW-0805">Transcription regulation</keyword>
<dbReference type="PANTHER" id="PTHR33175">
    <property type="entry name" value="DNA-BINDING PROTEIN HU"/>
    <property type="match status" value="1"/>
</dbReference>
<keyword evidence="5" id="KW-0238">DNA-binding</keyword>
<evidence type="ECO:0000256" key="3">
    <source>
        <dbReference type="ARBA" id="ARBA00022845"/>
    </source>
</evidence>
<dbReference type="PRINTS" id="PR01727">
    <property type="entry name" value="DNABINDINGHU"/>
</dbReference>
<dbReference type="OrthoDB" id="9797747at2"/>
<dbReference type="InterPro" id="IPR005684">
    <property type="entry name" value="IHF_alpha"/>
</dbReference>
<keyword evidence="7" id="KW-0233">DNA recombination</keyword>
<dbReference type="RefSeq" id="WP_096617389.1">
    <property type="nucleotide sequence ID" value="NZ_JACRYZ010000030.1"/>
</dbReference>
<dbReference type="GO" id="GO:0006310">
    <property type="term" value="P:DNA recombination"/>
    <property type="evidence" value="ECO:0007669"/>
    <property type="project" value="UniProtKB-KW"/>
</dbReference>
<protein>
    <recommendedName>
        <fullName evidence="8">Histone-like DNA-binding protein</fullName>
    </recommendedName>
    <alternativeName>
        <fullName evidence="2">Integration host factor subunit alpha</fullName>
    </alternativeName>
</protein>
<dbReference type="InterPro" id="IPR010992">
    <property type="entry name" value="IHF-like_DNA-bd_dom_sf"/>
</dbReference>
<name>A0A6H2NVC0_WOLPI</name>
<gene>
    <name evidence="10" type="ORF">COM43_000470</name>
</gene>
<evidence type="ECO:0000256" key="7">
    <source>
        <dbReference type="ARBA" id="ARBA00023172"/>
    </source>
</evidence>
<evidence type="ECO:0000256" key="8">
    <source>
        <dbReference type="ARBA" id="ARBA00040467"/>
    </source>
</evidence>
<evidence type="ECO:0000256" key="2">
    <source>
        <dbReference type="ARBA" id="ARBA00018329"/>
    </source>
</evidence>
<dbReference type="SUPFAM" id="SSF47729">
    <property type="entry name" value="IHF-like DNA-binding proteins"/>
    <property type="match status" value="1"/>
</dbReference>
<dbReference type="SMART" id="SM00411">
    <property type="entry name" value="BHL"/>
    <property type="match status" value="1"/>
</dbReference>
<evidence type="ECO:0000313" key="10">
    <source>
        <dbReference type="EMBL" id="TVS92591.1"/>
    </source>
</evidence>
<reference evidence="10" key="1">
    <citation type="submission" date="2019-07" db="EMBL/GenBank/DDBJ databases">
        <title>Genome assemblies of Wolbachia strains wAlbA and wAlbB in wild caught Aedes albopictus specimens.</title>
        <authorList>
            <person name="Kulkarni A."/>
            <person name="Yu W."/>
            <person name="Xue R.-D."/>
            <person name="Ma Y."/>
            <person name="Xu J."/>
        </authorList>
    </citation>
    <scope>NUCLEOTIDE SEQUENCE</scope>
    <source>
        <strain evidence="10">FL2016</strain>
    </source>
</reference>
<comment type="similarity">
    <text evidence="1 9">Belongs to the bacterial histone-like protein family.</text>
</comment>
<evidence type="ECO:0000256" key="4">
    <source>
        <dbReference type="ARBA" id="ARBA00023015"/>
    </source>
</evidence>
<dbReference type="GO" id="GO:0005829">
    <property type="term" value="C:cytosol"/>
    <property type="evidence" value="ECO:0007669"/>
    <property type="project" value="TreeGrafter"/>
</dbReference>
<evidence type="ECO:0000256" key="5">
    <source>
        <dbReference type="ARBA" id="ARBA00023125"/>
    </source>
</evidence>
<dbReference type="GO" id="GO:0009893">
    <property type="term" value="P:positive regulation of metabolic process"/>
    <property type="evidence" value="ECO:0007669"/>
    <property type="project" value="UniProtKB-ARBA"/>
</dbReference>
<dbReference type="Gene3D" id="4.10.520.10">
    <property type="entry name" value="IHF-like DNA-binding proteins"/>
    <property type="match status" value="1"/>
</dbReference>
<keyword evidence="3" id="KW-0810">Translation regulation</keyword>
<sequence>MDHVTTKDTTVTKATIAENINQEIGLSKEDSSSIIDDILNEIKTSLAKDGIVKISSFGTFLVKKKKERPGNIPNTSEKVMIQARSSISFRPSKIIKKLINN</sequence>
<dbReference type="CDD" id="cd13835">
    <property type="entry name" value="IHF_A"/>
    <property type="match status" value="1"/>
</dbReference>
<dbReference type="GO" id="GO:0006355">
    <property type="term" value="P:regulation of DNA-templated transcription"/>
    <property type="evidence" value="ECO:0007669"/>
    <property type="project" value="InterPro"/>
</dbReference>
<comment type="caution">
    <text evidence="10">The sequence shown here is derived from an EMBL/GenBank/DDBJ whole genome shotgun (WGS) entry which is preliminary data.</text>
</comment>
<evidence type="ECO:0000256" key="6">
    <source>
        <dbReference type="ARBA" id="ARBA00023163"/>
    </source>
</evidence>
<dbReference type="InterPro" id="IPR000119">
    <property type="entry name" value="Hist_DNA-bd"/>
</dbReference>
<dbReference type="EMBL" id="NWVK02000014">
    <property type="protein sequence ID" value="TVS92591.1"/>
    <property type="molecule type" value="Genomic_DNA"/>
</dbReference>
<dbReference type="Proteomes" id="UP000217566">
    <property type="component" value="Unassembled WGS sequence"/>
</dbReference>
<dbReference type="PANTHER" id="PTHR33175:SF2">
    <property type="entry name" value="INTEGRATION HOST FACTOR SUBUNIT ALPHA"/>
    <property type="match status" value="1"/>
</dbReference>
<dbReference type="Pfam" id="PF00216">
    <property type="entry name" value="Bac_DNA_binding"/>
    <property type="match status" value="1"/>
</dbReference>
<keyword evidence="6" id="KW-0804">Transcription</keyword>
<accession>A0A6H2NVC0</accession>
<organism evidence="10">
    <name type="scientific">Wolbachia pipientis</name>
    <dbReference type="NCBI Taxonomy" id="955"/>
    <lineage>
        <taxon>Bacteria</taxon>
        <taxon>Pseudomonadati</taxon>
        <taxon>Pseudomonadota</taxon>
        <taxon>Alphaproteobacteria</taxon>
        <taxon>Rickettsiales</taxon>
        <taxon>Anaplasmataceae</taxon>
        <taxon>Wolbachieae</taxon>
        <taxon>Wolbachia</taxon>
    </lineage>
</organism>
<proteinExistence type="inferred from homology"/>